<feature type="compositionally biased region" description="Low complexity" evidence="6">
    <location>
        <begin position="28"/>
        <end position="37"/>
    </location>
</feature>
<dbReference type="Pfam" id="PF07491">
    <property type="entry name" value="PPI_Ypi1"/>
    <property type="match status" value="1"/>
</dbReference>
<accession>L5KWQ2</accession>
<comment type="subunit">
    <text evidence="1">Interacts with TLR2 and UBE2D2.</text>
</comment>
<reference evidence="8" key="1">
    <citation type="journal article" date="2013" name="Science">
        <title>Comparative analysis of bat genomes provides insight into the evolution of flight and immunity.</title>
        <authorList>
            <person name="Zhang G."/>
            <person name="Cowled C."/>
            <person name="Shi Z."/>
            <person name="Huang Z."/>
            <person name="Bishop-Lilly K.A."/>
            <person name="Fang X."/>
            <person name="Wynne J.W."/>
            <person name="Xiong Z."/>
            <person name="Baker M.L."/>
            <person name="Zhao W."/>
            <person name="Tachedjian M."/>
            <person name="Zhu Y."/>
            <person name="Zhou P."/>
            <person name="Jiang X."/>
            <person name="Ng J."/>
            <person name="Yang L."/>
            <person name="Wu L."/>
            <person name="Xiao J."/>
            <person name="Feng Y."/>
            <person name="Chen Y."/>
            <person name="Sun X."/>
            <person name="Zhang Y."/>
            <person name="Marsh G.A."/>
            <person name="Crameri G."/>
            <person name="Broder C.C."/>
            <person name="Frey K.G."/>
            <person name="Wang L.F."/>
            <person name="Wang J."/>
        </authorList>
    </citation>
    <scope>NUCLEOTIDE SEQUENCE [LARGE SCALE GENOMIC DNA]</scope>
</reference>
<feature type="region of interest" description="Disordered" evidence="6">
    <location>
        <begin position="1"/>
        <end position="46"/>
    </location>
</feature>
<dbReference type="GO" id="GO:0004865">
    <property type="term" value="F:protein serine/threonine phosphatase inhibitor activity"/>
    <property type="evidence" value="ECO:0007669"/>
    <property type="project" value="InterPro"/>
</dbReference>
<proteinExistence type="predicted"/>
<name>L5KWQ2_PTEAL</name>
<evidence type="ECO:0000256" key="1">
    <source>
        <dbReference type="ARBA" id="ARBA00011596"/>
    </source>
</evidence>
<dbReference type="STRING" id="9402.L5KWQ2"/>
<dbReference type="Proteomes" id="UP000010552">
    <property type="component" value="Unassembled WGS sequence"/>
</dbReference>
<comment type="function">
    <text evidence="5">Atypical E3 ubiquitin-protein ligase which ubiquitinates TLR2 at 'Lys-754' leading to its degradation by the proteasome. Plays a role in regulating inflammatory cytokine release and gram-positive bacterial clearance by functioning, in part, through the ubiquitination and degradation of TLR2. Inhibitor of protein phosphatase 1.</text>
</comment>
<gene>
    <name evidence="7" type="ORF">PAL_GLEAN10005670</name>
</gene>
<keyword evidence="8" id="KW-1185">Reference proteome</keyword>
<dbReference type="GO" id="GO:0005634">
    <property type="term" value="C:nucleus"/>
    <property type="evidence" value="ECO:0007669"/>
    <property type="project" value="TreeGrafter"/>
</dbReference>
<dbReference type="PANTHER" id="PTHR20835:SF0">
    <property type="entry name" value="E3 UBIQUITIN-PROTEIN LIGASE PPP1R11"/>
    <property type="match status" value="1"/>
</dbReference>
<dbReference type="InterPro" id="IPR011107">
    <property type="entry name" value="PPI_Ypi1"/>
</dbReference>
<dbReference type="PANTHER" id="PTHR20835">
    <property type="entry name" value="E3 UBIQUITIN-PROTEIN LIGASE PPP1R11-RELATED"/>
    <property type="match status" value="1"/>
</dbReference>
<evidence type="ECO:0000313" key="7">
    <source>
        <dbReference type="EMBL" id="ELK15630.1"/>
    </source>
</evidence>
<evidence type="ECO:0000256" key="4">
    <source>
        <dbReference type="ARBA" id="ARBA00031039"/>
    </source>
</evidence>
<dbReference type="AlphaFoldDB" id="L5KWQ2"/>
<dbReference type="EMBL" id="KB030535">
    <property type="protein sequence ID" value="ELK15630.1"/>
    <property type="molecule type" value="Genomic_DNA"/>
</dbReference>
<dbReference type="GO" id="GO:0008157">
    <property type="term" value="F:protein phosphatase 1 binding"/>
    <property type="evidence" value="ECO:0007669"/>
    <property type="project" value="TreeGrafter"/>
</dbReference>
<evidence type="ECO:0000256" key="6">
    <source>
        <dbReference type="SAM" id="MobiDB-lite"/>
    </source>
</evidence>
<sequence>MAAASPAPGSRALCLPVGGSGPSATSGSHQQLLQQHSAMEESTSKVREVVSEPIVTMANEVKNSNVPTTLKKGKPNKKVEWSSDTVDNEHLGRRSSKCCCIYEKPRAFGESSSESEKEDEDNCDVVLCVWGHHKGRRRALPARDPSTSSTKP</sequence>
<evidence type="ECO:0000256" key="5">
    <source>
        <dbReference type="ARBA" id="ARBA00046184"/>
    </source>
</evidence>
<feature type="region of interest" description="Disordered" evidence="6">
    <location>
        <begin position="65"/>
        <end position="85"/>
    </location>
</feature>
<evidence type="ECO:0000256" key="3">
    <source>
        <dbReference type="ARBA" id="ARBA00023272"/>
    </source>
</evidence>
<organism evidence="7 8">
    <name type="scientific">Pteropus alecto</name>
    <name type="common">Black flying fox</name>
    <dbReference type="NCBI Taxonomy" id="9402"/>
    <lineage>
        <taxon>Eukaryota</taxon>
        <taxon>Metazoa</taxon>
        <taxon>Chordata</taxon>
        <taxon>Craniata</taxon>
        <taxon>Vertebrata</taxon>
        <taxon>Euteleostomi</taxon>
        <taxon>Mammalia</taxon>
        <taxon>Eutheria</taxon>
        <taxon>Laurasiatheria</taxon>
        <taxon>Chiroptera</taxon>
        <taxon>Yinpterochiroptera</taxon>
        <taxon>Pteropodoidea</taxon>
        <taxon>Pteropodidae</taxon>
        <taxon>Pteropodinae</taxon>
        <taxon>Pteropus</taxon>
    </lineage>
</organism>
<evidence type="ECO:0000256" key="2">
    <source>
        <dbReference type="ARBA" id="ARBA00021994"/>
    </source>
</evidence>
<keyword evidence="3" id="KW-0650">Protein phosphatase inhibitor</keyword>
<evidence type="ECO:0000313" key="8">
    <source>
        <dbReference type="Proteomes" id="UP000010552"/>
    </source>
</evidence>
<dbReference type="InParanoid" id="L5KWQ2"/>
<protein>
    <recommendedName>
        <fullName evidence="2">E3 ubiquitin-protein ligase PPP1R11</fullName>
    </recommendedName>
    <alternativeName>
        <fullName evidence="4">Protein phosphatase 1 regulatory subunit 11</fullName>
    </alternativeName>
</protein>